<dbReference type="InterPro" id="IPR032675">
    <property type="entry name" value="LRR_dom_sf"/>
</dbReference>
<proteinExistence type="predicted"/>
<name>A0AAD7DTZ3_MYCRO</name>
<sequence>MAHALPADVMKLLFDEFQGEGTAIGPCRLVCKAWLPASRTRIFAVVDLKERSIQSFLDVVQTSSFPIKNFIRTLRLIVRQQDTFFQGAAENIKDLGPFPNATTLTVKANISIWIPTLADTFFPHNFPRLSNLNISLSDYTTMSMHDILAAITPFPTLESLKLNVNGQGFAFLDGSVPEVYRIPPRLHTLHFEMAMAPNFLELLFEMEDNDEIELPAFTTLSMQDSWPQERSFLGRYLRSFGHKMQHLRVDCSSDNMFDVPGALRYCTALRSLELHLDTSKVSGALLFIANYLDSPALTAIKVIDPDQRTGRSLSRHADKWQKLDQVLSEERFTGLDSLSFTFSRGLTERLREGMPLCAARGILRVLDA</sequence>
<evidence type="ECO:0008006" key="3">
    <source>
        <dbReference type="Google" id="ProtNLM"/>
    </source>
</evidence>
<evidence type="ECO:0000313" key="1">
    <source>
        <dbReference type="EMBL" id="KAJ7699043.1"/>
    </source>
</evidence>
<dbReference type="Gene3D" id="3.80.10.10">
    <property type="entry name" value="Ribonuclease Inhibitor"/>
    <property type="match status" value="1"/>
</dbReference>
<evidence type="ECO:0000313" key="2">
    <source>
        <dbReference type="Proteomes" id="UP001221757"/>
    </source>
</evidence>
<protein>
    <recommendedName>
        <fullName evidence="3">F-box domain-containing protein</fullName>
    </recommendedName>
</protein>
<organism evidence="1 2">
    <name type="scientific">Mycena rosella</name>
    <name type="common">Pink bonnet</name>
    <name type="synonym">Agaricus rosellus</name>
    <dbReference type="NCBI Taxonomy" id="1033263"/>
    <lineage>
        <taxon>Eukaryota</taxon>
        <taxon>Fungi</taxon>
        <taxon>Dikarya</taxon>
        <taxon>Basidiomycota</taxon>
        <taxon>Agaricomycotina</taxon>
        <taxon>Agaricomycetes</taxon>
        <taxon>Agaricomycetidae</taxon>
        <taxon>Agaricales</taxon>
        <taxon>Marasmiineae</taxon>
        <taxon>Mycenaceae</taxon>
        <taxon>Mycena</taxon>
    </lineage>
</organism>
<dbReference type="AlphaFoldDB" id="A0AAD7DTZ3"/>
<comment type="caution">
    <text evidence="1">The sequence shown here is derived from an EMBL/GenBank/DDBJ whole genome shotgun (WGS) entry which is preliminary data.</text>
</comment>
<accession>A0AAD7DTZ3</accession>
<dbReference type="Proteomes" id="UP001221757">
    <property type="component" value="Unassembled WGS sequence"/>
</dbReference>
<gene>
    <name evidence="1" type="ORF">B0H17DRAFT_317765</name>
</gene>
<keyword evidence="2" id="KW-1185">Reference proteome</keyword>
<reference evidence="1" key="1">
    <citation type="submission" date="2023-03" db="EMBL/GenBank/DDBJ databases">
        <title>Massive genome expansion in bonnet fungi (Mycena s.s.) driven by repeated elements and novel gene families across ecological guilds.</title>
        <authorList>
            <consortium name="Lawrence Berkeley National Laboratory"/>
            <person name="Harder C.B."/>
            <person name="Miyauchi S."/>
            <person name="Viragh M."/>
            <person name="Kuo A."/>
            <person name="Thoen E."/>
            <person name="Andreopoulos B."/>
            <person name="Lu D."/>
            <person name="Skrede I."/>
            <person name="Drula E."/>
            <person name="Henrissat B."/>
            <person name="Morin E."/>
            <person name="Kohler A."/>
            <person name="Barry K."/>
            <person name="LaButti K."/>
            <person name="Morin E."/>
            <person name="Salamov A."/>
            <person name="Lipzen A."/>
            <person name="Mereny Z."/>
            <person name="Hegedus B."/>
            <person name="Baldrian P."/>
            <person name="Stursova M."/>
            <person name="Weitz H."/>
            <person name="Taylor A."/>
            <person name="Grigoriev I.V."/>
            <person name="Nagy L.G."/>
            <person name="Martin F."/>
            <person name="Kauserud H."/>
        </authorList>
    </citation>
    <scope>NUCLEOTIDE SEQUENCE</scope>
    <source>
        <strain evidence="1">CBHHK067</strain>
    </source>
</reference>
<dbReference type="SUPFAM" id="SSF52047">
    <property type="entry name" value="RNI-like"/>
    <property type="match status" value="1"/>
</dbReference>
<dbReference type="EMBL" id="JARKIE010000024">
    <property type="protein sequence ID" value="KAJ7699043.1"/>
    <property type="molecule type" value="Genomic_DNA"/>
</dbReference>